<evidence type="ECO:0000259" key="2">
    <source>
        <dbReference type="PROSITE" id="PS50943"/>
    </source>
</evidence>
<protein>
    <submittedName>
        <fullName evidence="3">ImmA/IrrE family metallo-endopeptidase</fullName>
    </submittedName>
</protein>
<dbReference type="SMART" id="SM00530">
    <property type="entry name" value="HTH_XRE"/>
    <property type="match status" value="1"/>
</dbReference>
<sequence length="367" mass="39251">MPSIPDRVLSLIEASGVSRHAFAQQVGLDDSKLSKSLNGTRRFSSLDLARIAELCKVSVDWLLTGVELPLAVAARTTTGDAGTALQAAKRYIVLRTDLDAFGYPQPWRQSAVGVGPGSYTDQGKRLADEALARVSHAGLSISEGDLADLVESVFGVDVAIDHLGTGFDGLAASSDEAKLIVLATTHVPARQRFTLAHELGHLIAGDDQDVHLDRDIFDKAQAKDPSEVRANAFASTLLMPEEMLREAVGTTGLTEETFAELACELMVSPSTLAYRLLKLRLIDAGTCDRYKAITGMQAAKLAGRGEQLAQRTAKAATTRAPGILLRDAYAAYESGQATLRPYANLLGADVDDLRRTLESEHGTHDAL</sequence>
<accession>A0ABQ7FEN3</accession>
<dbReference type="RefSeq" id="WP_156207550.1">
    <property type="nucleotide sequence ID" value="NZ_WHPN01000404.1"/>
</dbReference>
<dbReference type="InterPro" id="IPR010982">
    <property type="entry name" value="Lambda_DNA-bd_dom_sf"/>
</dbReference>
<proteinExistence type="inferred from homology"/>
<dbReference type="InterPro" id="IPR010359">
    <property type="entry name" value="IrrE_HExxH"/>
</dbReference>
<comment type="caution">
    <text evidence="3">The sequence shown here is derived from an EMBL/GenBank/DDBJ whole genome shotgun (WGS) entry which is preliminary data.</text>
</comment>
<dbReference type="CDD" id="cd00093">
    <property type="entry name" value="HTH_XRE"/>
    <property type="match status" value="1"/>
</dbReference>
<dbReference type="Gene3D" id="1.10.10.2910">
    <property type="match status" value="1"/>
</dbReference>
<evidence type="ECO:0000256" key="1">
    <source>
        <dbReference type="ARBA" id="ARBA00007227"/>
    </source>
</evidence>
<reference evidence="3 4" key="1">
    <citation type="submission" date="2019-10" db="EMBL/GenBank/DDBJ databases">
        <title>Streptomyces tenebrisbrunneis sp.nov., an endogenous actinomycete isolated from of Lycium ruthenicum.</title>
        <authorList>
            <person name="Ma L."/>
        </authorList>
    </citation>
    <scope>NUCLEOTIDE SEQUENCE [LARGE SCALE GENOMIC DNA]</scope>
    <source>
        <strain evidence="3 4">TRM 66187</strain>
    </source>
</reference>
<dbReference type="SUPFAM" id="SSF47413">
    <property type="entry name" value="lambda repressor-like DNA-binding domains"/>
    <property type="match status" value="1"/>
</dbReference>
<dbReference type="PROSITE" id="PS50943">
    <property type="entry name" value="HTH_CROC1"/>
    <property type="match status" value="1"/>
</dbReference>
<dbReference type="PANTHER" id="PTHR43236:SF1">
    <property type="entry name" value="BLL7220 PROTEIN"/>
    <property type="match status" value="1"/>
</dbReference>
<keyword evidence="4" id="KW-1185">Reference proteome</keyword>
<dbReference type="Pfam" id="PF13560">
    <property type="entry name" value="HTH_31"/>
    <property type="match status" value="1"/>
</dbReference>
<comment type="similarity">
    <text evidence="1">Belongs to the short-chain fatty acyl-CoA assimilation regulator (ScfR) family.</text>
</comment>
<dbReference type="Gene3D" id="1.10.260.40">
    <property type="entry name" value="lambda repressor-like DNA-binding domains"/>
    <property type="match status" value="1"/>
</dbReference>
<evidence type="ECO:0000313" key="3">
    <source>
        <dbReference type="EMBL" id="KAF4405713.1"/>
    </source>
</evidence>
<dbReference type="InterPro" id="IPR001387">
    <property type="entry name" value="Cro/C1-type_HTH"/>
</dbReference>
<dbReference type="InterPro" id="IPR052345">
    <property type="entry name" value="Rad_response_metalloprotease"/>
</dbReference>
<gene>
    <name evidence="3" type="ORF">GCU69_28390</name>
</gene>
<organism evidence="3 4">
    <name type="scientific">Streptomyces lycii</name>
    <dbReference type="NCBI Taxonomy" id="2654337"/>
    <lineage>
        <taxon>Bacteria</taxon>
        <taxon>Bacillati</taxon>
        <taxon>Actinomycetota</taxon>
        <taxon>Actinomycetes</taxon>
        <taxon>Kitasatosporales</taxon>
        <taxon>Streptomycetaceae</taxon>
        <taxon>Streptomyces</taxon>
    </lineage>
</organism>
<dbReference type="EMBL" id="WHPN01000404">
    <property type="protein sequence ID" value="KAF4405713.1"/>
    <property type="molecule type" value="Genomic_DNA"/>
</dbReference>
<dbReference type="Proteomes" id="UP000621266">
    <property type="component" value="Unassembled WGS sequence"/>
</dbReference>
<dbReference type="Pfam" id="PF06114">
    <property type="entry name" value="Peptidase_M78"/>
    <property type="match status" value="1"/>
</dbReference>
<name>A0ABQ7FEN3_9ACTN</name>
<evidence type="ECO:0000313" key="4">
    <source>
        <dbReference type="Proteomes" id="UP000621266"/>
    </source>
</evidence>
<feature type="domain" description="HTH cro/C1-type" evidence="2">
    <location>
        <begin position="8"/>
        <end position="62"/>
    </location>
</feature>
<dbReference type="PANTHER" id="PTHR43236">
    <property type="entry name" value="ANTITOXIN HIGA1"/>
    <property type="match status" value="1"/>
</dbReference>